<dbReference type="InterPro" id="IPR051449">
    <property type="entry name" value="ABC-2_transporter_component"/>
</dbReference>
<keyword evidence="3 6" id="KW-0812">Transmembrane</keyword>
<reference evidence="8 9" key="1">
    <citation type="submission" date="2015-12" db="EMBL/GenBank/DDBJ databases">
        <title>The genome of Folsomia candida.</title>
        <authorList>
            <person name="Faddeeva A."/>
            <person name="Derks M.F."/>
            <person name="Anvar Y."/>
            <person name="Smit S."/>
            <person name="Van Straalen N."/>
            <person name="Roelofs D."/>
        </authorList>
    </citation>
    <scope>NUCLEOTIDE SEQUENCE [LARGE SCALE GENOMIC DNA]</scope>
    <source>
        <strain evidence="8 9">VU population</strain>
        <tissue evidence="8">Whole body</tissue>
    </source>
</reference>
<protein>
    <recommendedName>
        <fullName evidence="7">ABC-2 type transporter transmembrane domain-containing protein</fullName>
    </recommendedName>
</protein>
<dbReference type="OrthoDB" id="10255969at2759"/>
<evidence type="ECO:0000259" key="7">
    <source>
        <dbReference type="Pfam" id="PF12698"/>
    </source>
</evidence>
<evidence type="ECO:0000313" key="8">
    <source>
        <dbReference type="EMBL" id="OXA47648.1"/>
    </source>
</evidence>
<name>A0A226DRK7_FOLCA</name>
<keyword evidence="5 6" id="KW-0472">Membrane</keyword>
<dbReference type="InterPro" id="IPR013525">
    <property type="entry name" value="ABC2_TM"/>
</dbReference>
<evidence type="ECO:0000256" key="1">
    <source>
        <dbReference type="ARBA" id="ARBA00004651"/>
    </source>
</evidence>
<dbReference type="GO" id="GO:0005886">
    <property type="term" value="C:plasma membrane"/>
    <property type="evidence" value="ECO:0007669"/>
    <property type="project" value="UniProtKB-SubCell"/>
</dbReference>
<evidence type="ECO:0000256" key="4">
    <source>
        <dbReference type="ARBA" id="ARBA00022989"/>
    </source>
</evidence>
<dbReference type="EMBL" id="LNIX01000013">
    <property type="protein sequence ID" value="OXA47648.1"/>
    <property type="molecule type" value="Genomic_DNA"/>
</dbReference>
<dbReference type="AlphaFoldDB" id="A0A226DRK7"/>
<evidence type="ECO:0000313" key="9">
    <source>
        <dbReference type="Proteomes" id="UP000198287"/>
    </source>
</evidence>
<feature type="domain" description="ABC-2 type transporter transmembrane" evidence="7">
    <location>
        <begin position="60"/>
        <end position="275"/>
    </location>
</feature>
<evidence type="ECO:0000256" key="6">
    <source>
        <dbReference type="SAM" id="Phobius"/>
    </source>
</evidence>
<dbReference type="PANTHER" id="PTHR30294">
    <property type="entry name" value="MEMBRANE COMPONENT OF ABC TRANSPORTER YHHJ-RELATED"/>
    <property type="match status" value="1"/>
</dbReference>
<dbReference type="PANTHER" id="PTHR30294:SF38">
    <property type="entry name" value="TRANSPORT PERMEASE PROTEIN"/>
    <property type="match status" value="1"/>
</dbReference>
<dbReference type="GO" id="GO:0140359">
    <property type="term" value="F:ABC-type transporter activity"/>
    <property type="evidence" value="ECO:0007669"/>
    <property type="project" value="InterPro"/>
</dbReference>
<evidence type="ECO:0000256" key="3">
    <source>
        <dbReference type="ARBA" id="ARBA00022692"/>
    </source>
</evidence>
<organism evidence="8 9">
    <name type="scientific">Folsomia candida</name>
    <name type="common">Springtail</name>
    <dbReference type="NCBI Taxonomy" id="158441"/>
    <lineage>
        <taxon>Eukaryota</taxon>
        <taxon>Metazoa</taxon>
        <taxon>Ecdysozoa</taxon>
        <taxon>Arthropoda</taxon>
        <taxon>Hexapoda</taxon>
        <taxon>Collembola</taxon>
        <taxon>Entomobryomorpha</taxon>
        <taxon>Isotomoidea</taxon>
        <taxon>Isotomidae</taxon>
        <taxon>Proisotominae</taxon>
        <taxon>Folsomia</taxon>
    </lineage>
</organism>
<feature type="transmembrane region" description="Helical" evidence="6">
    <location>
        <begin position="255"/>
        <end position="278"/>
    </location>
</feature>
<dbReference type="Pfam" id="PF12698">
    <property type="entry name" value="ABC2_membrane_3"/>
    <property type="match status" value="1"/>
</dbReference>
<dbReference type="Proteomes" id="UP000198287">
    <property type="component" value="Unassembled WGS sequence"/>
</dbReference>
<feature type="transmembrane region" description="Helical" evidence="6">
    <location>
        <begin position="178"/>
        <end position="200"/>
    </location>
</feature>
<proteinExistence type="predicted"/>
<keyword evidence="2" id="KW-1003">Cell membrane</keyword>
<accession>A0A226DRK7</accession>
<comment type="caution">
    <text evidence="8">The sequence shown here is derived from an EMBL/GenBank/DDBJ whole genome shotgun (WGS) entry which is preliminary data.</text>
</comment>
<evidence type="ECO:0000256" key="2">
    <source>
        <dbReference type="ARBA" id="ARBA00022475"/>
    </source>
</evidence>
<keyword evidence="4 6" id="KW-1133">Transmembrane helix</keyword>
<keyword evidence="9" id="KW-1185">Reference proteome</keyword>
<gene>
    <name evidence="8" type="ORF">Fcan01_17769</name>
</gene>
<comment type="subcellular location">
    <subcellularLocation>
        <location evidence="1">Cell membrane</location>
        <topology evidence="1">Multi-pass membrane protein</topology>
    </subcellularLocation>
</comment>
<sequence>MRKGRLIGEDSPNNVINMYGGSCLDDVLVTLCKIDDESNLKNMNCLETIASYKKLDDNDSLKTLELISYNKSEYSRCFTDNSNNEFILTEDNSKEKLDRKLSGSLTKIKTLTKRHQQNTFADKITTSFVVETLQEKYLKFVEKMVSRTKPDMDLRQIHIPLKFNNDNSSGYQFGWQDYLLPAFIPIVIFLFSMICAFSLIKDQEDGTLNRSQACGVELWHVYVSYFVSESPTTLAQIGIFIISRFLQGGYTNKGSFWLCFVNAFLSGWIGIAMGMRLWSFR</sequence>
<evidence type="ECO:0000256" key="5">
    <source>
        <dbReference type="ARBA" id="ARBA00023136"/>
    </source>
</evidence>